<keyword evidence="1" id="KW-0328">Glycosyltransferase</keyword>
<accession>A0A0G0FLR7</accession>
<protein>
    <submittedName>
        <fullName evidence="5">Glycosyl transferase group 1</fullName>
    </submittedName>
</protein>
<reference evidence="5 6" key="1">
    <citation type="journal article" date="2015" name="Nature">
        <title>rRNA introns, odd ribosomes, and small enigmatic genomes across a large radiation of phyla.</title>
        <authorList>
            <person name="Brown C.T."/>
            <person name="Hug L.A."/>
            <person name="Thomas B.C."/>
            <person name="Sharon I."/>
            <person name="Castelle C.J."/>
            <person name="Singh A."/>
            <person name="Wilkins M.J."/>
            <person name="Williams K.H."/>
            <person name="Banfield J.F."/>
        </authorList>
    </citation>
    <scope>NUCLEOTIDE SEQUENCE [LARGE SCALE GENOMIC DNA]</scope>
</reference>
<dbReference type="GO" id="GO:0016757">
    <property type="term" value="F:glycosyltransferase activity"/>
    <property type="evidence" value="ECO:0007669"/>
    <property type="project" value="UniProtKB-KW"/>
</dbReference>
<evidence type="ECO:0000313" key="5">
    <source>
        <dbReference type="EMBL" id="KKQ18742.1"/>
    </source>
</evidence>
<dbReference type="PANTHER" id="PTHR12526:SF629">
    <property type="entry name" value="TEICHURONIC ACID BIOSYNTHESIS GLYCOSYLTRANSFERASE TUAH-RELATED"/>
    <property type="match status" value="1"/>
</dbReference>
<evidence type="ECO:0000259" key="3">
    <source>
        <dbReference type="Pfam" id="PF00534"/>
    </source>
</evidence>
<feature type="domain" description="Glycosyltransferase subfamily 4-like N-terminal" evidence="4">
    <location>
        <begin position="19"/>
        <end position="161"/>
    </location>
</feature>
<dbReference type="Pfam" id="PF00534">
    <property type="entry name" value="Glycos_transf_1"/>
    <property type="match status" value="1"/>
</dbReference>
<evidence type="ECO:0000259" key="4">
    <source>
        <dbReference type="Pfam" id="PF13439"/>
    </source>
</evidence>
<evidence type="ECO:0000256" key="1">
    <source>
        <dbReference type="ARBA" id="ARBA00022676"/>
    </source>
</evidence>
<proteinExistence type="predicted"/>
<dbReference type="PANTHER" id="PTHR12526">
    <property type="entry name" value="GLYCOSYLTRANSFERASE"/>
    <property type="match status" value="1"/>
</dbReference>
<dbReference type="InterPro" id="IPR001296">
    <property type="entry name" value="Glyco_trans_1"/>
</dbReference>
<dbReference type="Pfam" id="PF13439">
    <property type="entry name" value="Glyco_transf_4"/>
    <property type="match status" value="1"/>
</dbReference>
<sequence length="371" mass="42661">MIKKICMLTTSEIFHDSRILNEAETLNKKYQVTILARKYSGQKNQNYKFKIKLIDYFKLPFFQLNIFSSFFSLAKAAFKENPDIYHAHDLDGLLCTMPAALVKCKTLIYDSHELWSDTYPFANLRGIQWLLPVLEKILMTKVRSGITVNDSLAKILHLKYGKDFISLYNTPTLKKLTKTQLNLKKEFPDKKIILHLGAADEGRGMEEMIEAVKFLPKNNIMVFIGGGKTENELKELIKKENLAKKVHFSLAVPPEQIISIVKQADLALALTQPISKSYYYSLPNKIFQYIAAETPILGSNFPEYKKIILQNNIGEVVNPARSKLIAQKIISMTKPIVQKKYRRNLVGLAKTKYNWSIEEKKLVKFYQNLVD</sequence>
<evidence type="ECO:0000313" key="6">
    <source>
        <dbReference type="Proteomes" id="UP000034508"/>
    </source>
</evidence>
<keyword evidence="2 5" id="KW-0808">Transferase</keyword>
<dbReference type="Gene3D" id="3.40.50.2000">
    <property type="entry name" value="Glycogen Phosphorylase B"/>
    <property type="match status" value="2"/>
</dbReference>
<dbReference type="Proteomes" id="UP000034508">
    <property type="component" value="Unassembled WGS sequence"/>
</dbReference>
<organism evidence="5 6">
    <name type="scientific">Berkelbacteria bacterium GW2011_GWA1_36_9</name>
    <dbReference type="NCBI Taxonomy" id="1618331"/>
    <lineage>
        <taxon>Bacteria</taxon>
        <taxon>Candidatus Berkelbacteria</taxon>
    </lineage>
</organism>
<dbReference type="SUPFAM" id="SSF53756">
    <property type="entry name" value="UDP-Glycosyltransferase/glycogen phosphorylase"/>
    <property type="match status" value="1"/>
</dbReference>
<gene>
    <name evidence="5" type="ORF">US31_C0002G0087</name>
</gene>
<dbReference type="EMBL" id="LBSM01000002">
    <property type="protein sequence ID" value="KKQ18742.1"/>
    <property type="molecule type" value="Genomic_DNA"/>
</dbReference>
<comment type="caution">
    <text evidence="5">The sequence shown here is derived from an EMBL/GenBank/DDBJ whole genome shotgun (WGS) entry which is preliminary data.</text>
</comment>
<feature type="domain" description="Glycosyl transferase family 1" evidence="3">
    <location>
        <begin position="186"/>
        <end position="333"/>
    </location>
</feature>
<dbReference type="AlphaFoldDB" id="A0A0G0FLR7"/>
<name>A0A0G0FLR7_9BACT</name>
<dbReference type="InterPro" id="IPR028098">
    <property type="entry name" value="Glyco_trans_4-like_N"/>
</dbReference>
<evidence type="ECO:0000256" key="2">
    <source>
        <dbReference type="ARBA" id="ARBA00022679"/>
    </source>
</evidence>